<accession>A0A9W6X2D8</accession>
<feature type="compositionally biased region" description="Low complexity" evidence="1">
    <location>
        <begin position="53"/>
        <end position="62"/>
    </location>
</feature>
<keyword evidence="3" id="KW-1185">Reference proteome</keyword>
<dbReference type="EMBL" id="BSXT01000423">
    <property type="protein sequence ID" value="GMF27013.1"/>
    <property type="molecule type" value="Genomic_DNA"/>
</dbReference>
<evidence type="ECO:0000256" key="1">
    <source>
        <dbReference type="SAM" id="MobiDB-lite"/>
    </source>
</evidence>
<evidence type="ECO:0000313" key="3">
    <source>
        <dbReference type="Proteomes" id="UP001165121"/>
    </source>
</evidence>
<feature type="compositionally biased region" description="Low complexity" evidence="1">
    <location>
        <begin position="80"/>
        <end position="99"/>
    </location>
</feature>
<proteinExistence type="predicted"/>
<dbReference type="AlphaFoldDB" id="A0A9W6X2D8"/>
<sequence>MALTQVPRLRSQPIPTMGLTLGPVCRLQTTQVLPLVGVSSPVVSQPRRDGRPSRAASTTAAARFTANIDVENAQNELVRGSAPPSGSAAGAQASVASTAATPYSAESATVITSAAAAVVASASARRQVRTLQVPNESCFQVSSPRLHLQELTRSLEPRHQYHQQAG</sequence>
<comment type="caution">
    <text evidence="2">The sequence shown here is derived from an EMBL/GenBank/DDBJ whole genome shotgun (WGS) entry which is preliminary data.</text>
</comment>
<dbReference type="Proteomes" id="UP001165121">
    <property type="component" value="Unassembled WGS sequence"/>
</dbReference>
<feature type="region of interest" description="Disordered" evidence="1">
    <location>
        <begin position="78"/>
        <end position="99"/>
    </location>
</feature>
<organism evidence="2 3">
    <name type="scientific">Phytophthora fragariaefolia</name>
    <dbReference type="NCBI Taxonomy" id="1490495"/>
    <lineage>
        <taxon>Eukaryota</taxon>
        <taxon>Sar</taxon>
        <taxon>Stramenopiles</taxon>
        <taxon>Oomycota</taxon>
        <taxon>Peronosporomycetes</taxon>
        <taxon>Peronosporales</taxon>
        <taxon>Peronosporaceae</taxon>
        <taxon>Phytophthora</taxon>
    </lineage>
</organism>
<reference evidence="2" key="1">
    <citation type="submission" date="2023-04" db="EMBL/GenBank/DDBJ databases">
        <title>Phytophthora fragariaefolia NBRC 109709.</title>
        <authorList>
            <person name="Ichikawa N."/>
            <person name="Sato H."/>
            <person name="Tonouchi N."/>
        </authorList>
    </citation>
    <scope>NUCLEOTIDE SEQUENCE</scope>
    <source>
        <strain evidence="2">NBRC 109709</strain>
    </source>
</reference>
<evidence type="ECO:0000313" key="2">
    <source>
        <dbReference type="EMBL" id="GMF27013.1"/>
    </source>
</evidence>
<feature type="region of interest" description="Disordered" evidence="1">
    <location>
        <begin position="41"/>
        <end position="62"/>
    </location>
</feature>
<name>A0A9W6X2D8_9STRA</name>
<protein>
    <submittedName>
        <fullName evidence="2">Unnamed protein product</fullName>
    </submittedName>
</protein>
<gene>
    <name evidence="2" type="ORF">Pfra01_000525900</name>
</gene>